<name>A0A832WAJ3_9EURY</name>
<comment type="caution">
    <text evidence="1">The sequence shown here is derived from an EMBL/GenBank/DDBJ whole genome shotgun (WGS) entry which is preliminary data.</text>
</comment>
<reference evidence="1" key="1">
    <citation type="journal article" date="2020" name="bioRxiv">
        <title>A rank-normalized archaeal taxonomy based on genome phylogeny resolves widespread incomplete and uneven classifications.</title>
        <authorList>
            <person name="Rinke C."/>
            <person name="Chuvochina M."/>
            <person name="Mussig A.J."/>
            <person name="Chaumeil P.-A."/>
            <person name="Waite D.W."/>
            <person name="Whitman W.B."/>
            <person name="Parks D.H."/>
            <person name="Hugenholtz P."/>
        </authorList>
    </citation>
    <scope>NUCLEOTIDE SEQUENCE</scope>
    <source>
        <strain evidence="1">UBA8853</strain>
    </source>
</reference>
<dbReference type="EMBL" id="DUJS01000002">
    <property type="protein sequence ID" value="HII70143.1"/>
    <property type="molecule type" value="Genomic_DNA"/>
</dbReference>
<evidence type="ECO:0000313" key="2">
    <source>
        <dbReference type="Proteomes" id="UP000619545"/>
    </source>
</evidence>
<gene>
    <name evidence="1" type="ORF">HA336_02775</name>
</gene>
<dbReference type="AlphaFoldDB" id="A0A832WAJ3"/>
<accession>A0A832WAJ3</accession>
<protein>
    <submittedName>
        <fullName evidence="1">Uncharacterized protein</fullName>
    </submittedName>
</protein>
<dbReference type="Proteomes" id="UP000619545">
    <property type="component" value="Unassembled WGS sequence"/>
</dbReference>
<dbReference type="RefSeq" id="WP_158295909.1">
    <property type="nucleotide sequence ID" value="NZ_DUJS01000002.1"/>
</dbReference>
<dbReference type="GeneID" id="43496552"/>
<proteinExistence type="predicted"/>
<sequence length="55" mass="6040">MLTKELCRGAESATETIRPSGLAVTNRLVMLALMEVTGKRGACWRGSSVTTWSRR</sequence>
<evidence type="ECO:0000313" key="1">
    <source>
        <dbReference type="EMBL" id="HII70143.1"/>
    </source>
</evidence>
<organism evidence="1 2">
    <name type="scientific">Methanopyrus kandleri</name>
    <dbReference type="NCBI Taxonomy" id="2320"/>
    <lineage>
        <taxon>Archaea</taxon>
        <taxon>Methanobacteriati</taxon>
        <taxon>Methanobacteriota</taxon>
        <taxon>Methanomada group</taxon>
        <taxon>Methanopyri</taxon>
        <taxon>Methanopyrales</taxon>
        <taxon>Methanopyraceae</taxon>
        <taxon>Methanopyrus</taxon>
    </lineage>
</organism>